<organism evidence="1 2">
    <name type="scientific">Luedemannella flava</name>
    <dbReference type="NCBI Taxonomy" id="349316"/>
    <lineage>
        <taxon>Bacteria</taxon>
        <taxon>Bacillati</taxon>
        <taxon>Actinomycetota</taxon>
        <taxon>Actinomycetes</taxon>
        <taxon>Micromonosporales</taxon>
        <taxon>Micromonosporaceae</taxon>
        <taxon>Luedemannella</taxon>
    </lineage>
</organism>
<keyword evidence="2" id="KW-1185">Reference proteome</keyword>
<dbReference type="EMBL" id="BAAALT010000059">
    <property type="protein sequence ID" value="GAA1801509.1"/>
    <property type="molecule type" value="Genomic_DNA"/>
</dbReference>
<reference evidence="1 2" key="1">
    <citation type="journal article" date="2019" name="Int. J. Syst. Evol. Microbiol.">
        <title>The Global Catalogue of Microorganisms (GCM) 10K type strain sequencing project: providing services to taxonomists for standard genome sequencing and annotation.</title>
        <authorList>
            <consortium name="The Broad Institute Genomics Platform"/>
            <consortium name="The Broad Institute Genome Sequencing Center for Infectious Disease"/>
            <person name="Wu L."/>
            <person name="Ma J."/>
        </authorList>
    </citation>
    <scope>NUCLEOTIDE SEQUENCE [LARGE SCALE GENOMIC DNA]</scope>
    <source>
        <strain evidence="1 2">JCM 13250</strain>
    </source>
</reference>
<dbReference type="RefSeq" id="WP_344129625.1">
    <property type="nucleotide sequence ID" value="NZ_BAAALT010000059.1"/>
</dbReference>
<evidence type="ECO:0000313" key="1">
    <source>
        <dbReference type="EMBL" id="GAA1801509.1"/>
    </source>
</evidence>
<dbReference type="InterPro" id="IPR016084">
    <property type="entry name" value="Haem_Oase-like_multi-hlx"/>
</dbReference>
<dbReference type="SUPFAM" id="SSF48613">
    <property type="entry name" value="Heme oxygenase-like"/>
    <property type="match status" value="1"/>
</dbReference>
<protein>
    <recommendedName>
        <fullName evidence="3">XRE family transcriptional regulator</fullName>
    </recommendedName>
</protein>
<name>A0ABN2LWS8_9ACTN</name>
<sequence length="545" mass="58339">MANTRAGTGHTRFQVDRAWWTTSVFESRPMPDILRARDIGAVFRFLSSRGWSRAAISGACGLTENRVRALITGQQLITSYDVLERVADGLNIDRGLLGLAYTAVSAQVTNAPGPPHSRDAVGGLPAPSGSGALAPTPGYGASLAYLSSVPTLGTWAEALTATAPSLAPVADDAMPALPVPAGRFFSGSSIQVQAFPAIIGDSVLAAVPADYTRDPFLTRPHRAMVLAVAHGPSNATVFGVEAREAKRRLTRGLPGSRLSMPAAYALDDLTLGVLWAVANLDDCLLADDAELAQYCSDMAHYESQPRSAAARDTVAGLSMVSQMWLGSQFCARHILRHAASFTQVPAFWTREQHGEEASTWLLFTHKLDYLKTIAAQVGEAGVTRSLCVPPDLVSGSPRSERALLLLAVALMESFAIEVSVCVDPEYATVEGFVLDPGHRAVVANWVGSDGIWHVDVTGSRPRLREYAEVSMHTVAHSVVAAPTPRDRLRRLADYLELDWAWLVRRCGELGEYGSAGIARPRSRLLSTEGLDRACRFLASVGATGQ</sequence>
<evidence type="ECO:0008006" key="3">
    <source>
        <dbReference type="Google" id="ProtNLM"/>
    </source>
</evidence>
<evidence type="ECO:0000313" key="2">
    <source>
        <dbReference type="Proteomes" id="UP001500218"/>
    </source>
</evidence>
<accession>A0ABN2LWS8</accession>
<dbReference type="Proteomes" id="UP001500218">
    <property type="component" value="Unassembled WGS sequence"/>
</dbReference>
<gene>
    <name evidence="1" type="ORF">GCM10009682_24320</name>
</gene>
<comment type="caution">
    <text evidence="1">The sequence shown here is derived from an EMBL/GenBank/DDBJ whole genome shotgun (WGS) entry which is preliminary data.</text>
</comment>
<proteinExistence type="predicted"/>